<dbReference type="PANTHER" id="PTHR23514:SF13">
    <property type="entry name" value="INNER MEMBRANE PROTEIN YBJJ"/>
    <property type="match status" value="1"/>
</dbReference>
<dbReference type="GO" id="GO:0022857">
    <property type="term" value="F:transmembrane transporter activity"/>
    <property type="evidence" value="ECO:0007669"/>
    <property type="project" value="InterPro"/>
</dbReference>
<feature type="transmembrane region" description="Helical" evidence="5">
    <location>
        <begin position="295"/>
        <end position="316"/>
    </location>
</feature>
<dbReference type="CDD" id="cd17393">
    <property type="entry name" value="MFS_MosC_like"/>
    <property type="match status" value="1"/>
</dbReference>
<feature type="transmembrane region" description="Helical" evidence="5">
    <location>
        <begin position="200"/>
        <end position="219"/>
    </location>
</feature>
<reference evidence="7 8" key="1">
    <citation type="submission" date="2019-04" db="EMBL/GenBank/DDBJ databases">
        <title>Chitiniphilus eburnea sp. nov., a novel chitinolytic bacterium isolated from aquaculture sludge.</title>
        <authorList>
            <person name="Sheng M."/>
        </authorList>
    </citation>
    <scope>NUCLEOTIDE SEQUENCE [LARGE SCALE GENOMIC DNA]</scope>
    <source>
        <strain evidence="7 8">HX-2-15</strain>
    </source>
</reference>
<evidence type="ECO:0000313" key="7">
    <source>
        <dbReference type="EMBL" id="TJZ74033.1"/>
    </source>
</evidence>
<evidence type="ECO:0000259" key="6">
    <source>
        <dbReference type="PROSITE" id="PS50850"/>
    </source>
</evidence>
<feature type="transmembrane region" description="Helical" evidence="5">
    <location>
        <begin position="161"/>
        <end position="179"/>
    </location>
</feature>
<keyword evidence="4 5" id="KW-0472">Membrane</keyword>
<proteinExistence type="predicted"/>
<sequence length="375" mass="38391">MTAVSSRPARYAVATLFFVLGFNYGTWAARLPALKDKFGLDPSQVGFLLLASGLGAVFSFPVTAGVLRRLGARKACWIASALLPALLLALGLAPSYDIALLIMVAEGVVAACFNVAMNAQAVQVELRSGRAIMSRLHAVFSLGGLAAALVAAAAISLFKPVALHFLIAAVGMWSAAWWAGQRLLPLPPEPPAAAGLRFSLPSGAALWLGVAALCGTIIEGSMSDWSALYLKERTGASDAFAPMGLACFASAMLLARWLGDSWRTRWGSRRLLTWGGLLAGGGLGIGILVGGPIPALLAFALVGVGIAAASPCIYLAAARQGPVALAAMTTTGSVGALLGPPLIGFVAHASHLGWGLGCVALAAGVIALAARRIDW</sequence>
<feature type="transmembrane region" description="Helical" evidence="5">
    <location>
        <begin position="239"/>
        <end position="259"/>
    </location>
</feature>
<dbReference type="Proteomes" id="UP000310016">
    <property type="component" value="Unassembled WGS sequence"/>
</dbReference>
<comment type="subcellular location">
    <subcellularLocation>
        <location evidence="1">Membrane</location>
        <topology evidence="1">Multi-pass membrane protein</topology>
    </subcellularLocation>
</comment>
<feature type="transmembrane region" description="Helical" evidence="5">
    <location>
        <begin position="75"/>
        <end position="92"/>
    </location>
</feature>
<keyword evidence="2 5" id="KW-0812">Transmembrane</keyword>
<dbReference type="RefSeq" id="WP_136773011.1">
    <property type="nucleotide sequence ID" value="NZ_CP156074.1"/>
</dbReference>
<accession>A0A4U0PZC2</accession>
<name>A0A4U0PZC2_9NEIS</name>
<evidence type="ECO:0000256" key="2">
    <source>
        <dbReference type="ARBA" id="ARBA00022692"/>
    </source>
</evidence>
<gene>
    <name evidence="7" type="ORF">FAZ21_08740</name>
</gene>
<dbReference type="Pfam" id="PF07690">
    <property type="entry name" value="MFS_1"/>
    <property type="match status" value="1"/>
</dbReference>
<feature type="transmembrane region" description="Helical" evidence="5">
    <location>
        <begin position="98"/>
        <end position="116"/>
    </location>
</feature>
<dbReference type="InterPro" id="IPR036259">
    <property type="entry name" value="MFS_trans_sf"/>
</dbReference>
<feature type="transmembrane region" description="Helical" evidence="5">
    <location>
        <begin position="323"/>
        <end position="346"/>
    </location>
</feature>
<feature type="transmembrane region" description="Helical" evidence="5">
    <location>
        <begin position="352"/>
        <end position="370"/>
    </location>
</feature>
<evidence type="ECO:0000256" key="4">
    <source>
        <dbReference type="ARBA" id="ARBA00023136"/>
    </source>
</evidence>
<keyword evidence="3 5" id="KW-1133">Transmembrane helix</keyword>
<dbReference type="InterPro" id="IPR011701">
    <property type="entry name" value="MFS"/>
</dbReference>
<comment type="caution">
    <text evidence="7">The sequence shown here is derived from an EMBL/GenBank/DDBJ whole genome shotgun (WGS) entry which is preliminary data.</text>
</comment>
<dbReference type="GO" id="GO:0016020">
    <property type="term" value="C:membrane"/>
    <property type="evidence" value="ECO:0007669"/>
    <property type="project" value="UniProtKB-SubCell"/>
</dbReference>
<dbReference type="InterPro" id="IPR020846">
    <property type="entry name" value="MFS_dom"/>
</dbReference>
<dbReference type="PROSITE" id="PS50850">
    <property type="entry name" value="MFS"/>
    <property type="match status" value="1"/>
</dbReference>
<dbReference type="InterPro" id="IPR051788">
    <property type="entry name" value="MFS_Transporter"/>
</dbReference>
<organism evidence="7 8">
    <name type="scientific">Chitiniphilus eburneus</name>
    <dbReference type="NCBI Taxonomy" id="2571148"/>
    <lineage>
        <taxon>Bacteria</taxon>
        <taxon>Pseudomonadati</taxon>
        <taxon>Pseudomonadota</taxon>
        <taxon>Betaproteobacteria</taxon>
        <taxon>Neisseriales</taxon>
        <taxon>Chitinibacteraceae</taxon>
        <taxon>Chitiniphilus</taxon>
    </lineage>
</organism>
<evidence type="ECO:0000256" key="1">
    <source>
        <dbReference type="ARBA" id="ARBA00004141"/>
    </source>
</evidence>
<feature type="transmembrane region" description="Helical" evidence="5">
    <location>
        <begin position="271"/>
        <end position="289"/>
    </location>
</feature>
<feature type="domain" description="Major facilitator superfamily (MFS) profile" evidence="6">
    <location>
        <begin position="9"/>
        <end position="375"/>
    </location>
</feature>
<feature type="transmembrane region" description="Helical" evidence="5">
    <location>
        <begin position="44"/>
        <end position="63"/>
    </location>
</feature>
<dbReference type="SUPFAM" id="SSF103473">
    <property type="entry name" value="MFS general substrate transporter"/>
    <property type="match status" value="1"/>
</dbReference>
<evidence type="ECO:0000313" key="8">
    <source>
        <dbReference type="Proteomes" id="UP000310016"/>
    </source>
</evidence>
<evidence type="ECO:0000256" key="3">
    <source>
        <dbReference type="ARBA" id="ARBA00022989"/>
    </source>
</evidence>
<dbReference type="PANTHER" id="PTHR23514">
    <property type="entry name" value="BYPASS OF STOP CODON PROTEIN 6"/>
    <property type="match status" value="1"/>
</dbReference>
<dbReference type="EMBL" id="SUMF01000007">
    <property type="protein sequence ID" value="TJZ74033.1"/>
    <property type="molecule type" value="Genomic_DNA"/>
</dbReference>
<dbReference type="AlphaFoldDB" id="A0A4U0PZC2"/>
<dbReference type="OrthoDB" id="9810941at2"/>
<feature type="transmembrane region" description="Helical" evidence="5">
    <location>
        <begin position="136"/>
        <end position="155"/>
    </location>
</feature>
<keyword evidence="8" id="KW-1185">Reference proteome</keyword>
<dbReference type="Gene3D" id="1.20.1250.20">
    <property type="entry name" value="MFS general substrate transporter like domains"/>
    <property type="match status" value="2"/>
</dbReference>
<protein>
    <submittedName>
        <fullName evidence="7">MFS transporter</fullName>
    </submittedName>
</protein>
<evidence type="ECO:0000256" key="5">
    <source>
        <dbReference type="SAM" id="Phobius"/>
    </source>
</evidence>